<organism evidence="1 2">
    <name type="scientific">Elaeophora elaphi</name>
    <dbReference type="NCBI Taxonomy" id="1147741"/>
    <lineage>
        <taxon>Eukaryota</taxon>
        <taxon>Metazoa</taxon>
        <taxon>Ecdysozoa</taxon>
        <taxon>Nematoda</taxon>
        <taxon>Chromadorea</taxon>
        <taxon>Rhabditida</taxon>
        <taxon>Spirurina</taxon>
        <taxon>Spiruromorpha</taxon>
        <taxon>Filarioidea</taxon>
        <taxon>Onchocercidae</taxon>
        <taxon>Elaeophora</taxon>
    </lineage>
</organism>
<sequence>MNKRSSTTHLSELQSHMAVKQHIFQANLKETDCLGMEPTLGHKRAFKCCCWRFRPLPWSADKSEEYECYYQKGRKNSKAAAGGNGQFSPKLYDMSVARVPVVVDSE</sequence>
<proteinExistence type="predicted"/>
<dbReference type="AlphaFoldDB" id="A0A0R3RT94"/>
<name>A0A0R3RT94_9BILA</name>
<dbReference type="Proteomes" id="UP000050640">
    <property type="component" value="Unplaced"/>
</dbReference>
<keyword evidence="1" id="KW-1185">Reference proteome</keyword>
<protein>
    <submittedName>
        <fullName evidence="2">Ovule protein</fullName>
    </submittedName>
</protein>
<reference evidence="2" key="1">
    <citation type="submission" date="2017-02" db="UniProtKB">
        <authorList>
            <consortium name="WormBaseParasite"/>
        </authorList>
    </citation>
    <scope>IDENTIFICATION</scope>
</reference>
<evidence type="ECO:0000313" key="2">
    <source>
        <dbReference type="WBParaSite" id="EEL_0000517001-mRNA-1"/>
    </source>
</evidence>
<accession>A0A0R3RT94</accession>
<dbReference type="WBParaSite" id="EEL_0000517001-mRNA-1">
    <property type="protein sequence ID" value="EEL_0000517001-mRNA-1"/>
    <property type="gene ID" value="EEL_0000517001"/>
</dbReference>
<evidence type="ECO:0000313" key="1">
    <source>
        <dbReference type="Proteomes" id="UP000050640"/>
    </source>
</evidence>